<keyword evidence="2" id="KW-1185">Reference proteome</keyword>
<dbReference type="EMBL" id="JBHTIR010003158">
    <property type="protein sequence ID" value="MFD0854763.1"/>
    <property type="molecule type" value="Genomic_DNA"/>
</dbReference>
<accession>A0ABW3CLZ9</accession>
<name>A0ABW3CLZ9_9ACTN</name>
<organism evidence="1 2">
    <name type="scientific">Actinomadura adrarensis</name>
    <dbReference type="NCBI Taxonomy" id="1819600"/>
    <lineage>
        <taxon>Bacteria</taxon>
        <taxon>Bacillati</taxon>
        <taxon>Actinomycetota</taxon>
        <taxon>Actinomycetes</taxon>
        <taxon>Streptosporangiales</taxon>
        <taxon>Thermomonosporaceae</taxon>
        <taxon>Actinomadura</taxon>
    </lineage>
</organism>
<evidence type="ECO:0000313" key="1">
    <source>
        <dbReference type="EMBL" id="MFD0854763.1"/>
    </source>
</evidence>
<comment type="caution">
    <text evidence="1">The sequence shown here is derived from an EMBL/GenBank/DDBJ whole genome shotgun (WGS) entry which is preliminary data.</text>
</comment>
<sequence length="42" mass="4639">MRKNHNPALIGDMTPLVPDHRNNTIITGLPGITTYPTRKGVQ</sequence>
<protein>
    <submittedName>
        <fullName evidence="1">Uncharacterized protein</fullName>
    </submittedName>
</protein>
<evidence type="ECO:0000313" key="2">
    <source>
        <dbReference type="Proteomes" id="UP001597083"/>
    </source>
</evidence>
<proteinExistence type="predicted"/>
<dbReference type="Proteomes" id="UP001597083">
    <property type="component" value="Unassembled WGS sequence"/>
</dbReference>
<gene>
    <name evidence="1" type="ORF">ACFQ07_21165</name>
</gene>
<reference evidence="2" key="1">
    <citation type="journal article" date="2019" name="Int. J. Syst. Evol. Microbiol.">
        <title>The Global Catalogue of Microorganisms (GCM) 10K type strain sequencing project: providing services to taxonomists for standard genome sequencing and annotation.</title>
        <authorList>
            <consortium name="The Broad Institute Genomics Platform"/>
            <consortium name="The Broad Institute Genome Sequencing Center for Infectious Disease"/>
            <person name="Wu L."/>
            <person name="Ma J."/>
        </authorList>
    </citation>
    <scope>NUCLEOTIDE SEQUENCE [LARGE SCALE GENOMIC DNA]</scope>
    <source>
        <strain evidence="2">JCM 31696</strain>
    </source>
</reference>